<dbReference type="EMBL" id="JAHLQT010021234">
    <property type="protein sequence ID" value="KAG7167886.1"/>
    <property type="molecule type" value="Genomic_DNA"/>
</dbReference>
<comment type="caution">
    <text evidence="3">The sequence shown here is derived from an EMBL/GenBank/DDBJ whole genome shotgun (WGS) entry which is preliminary data.</text>
</comment>
<evidence type="ECO:0000313" key="4">
    <source>
        <dbReference type="Proteomes" id="UP000747542"/>
    </source>
</evidence>
<feature type="compositionally biased region" description="Polar residues" evidence="1">
    <location>
        <begin position="41"/>
        <end position="56"/>
    </location>
</feature>
<evidence type="ECO:0000256" key="1">
    <source>
        <dbReference type="SAM" id="MobiDB-lite"/>
    </source>
</evidence>
<keyword evidence="2" id="KW-0472">Membrane</keyword>
<keyword evidence="2" id="KW-0812">Transmembrane</keyword>
<feature type="transmembrane region" description="Helical" evidence="2">
    <location>
        <begin position="112"/>
        <end position="131"/>
    </location>
</feature>
<feature type="compositionally biased region" description="Low complexity" evidence="1">
    <location>
        <begin position="57"/>
        <end position="76"/>
    </location>
</feature>
<gene>
    <name evidence="3" type="ORF">Hamer_G021769</name>
</gene>
<evidence type="ECO:0000256" key="2">
    <source>
        <dbReference type="SAM" id="Phobius"/>
    </source>
</evidence>
<protein>
    <submittedName>
        <fullName evidence="3">Uncharacterized protein</fullName>
    </submittedName>
</protein>
<feature type="region of interest" description="Disordered" evidence="1">
    <location>
        <begin position="41"/>
        <end position="95"/>
    </location>
</feature>
<keyword evidence="2" id="KW-1133">Transmembrane helix</keyword>
<organism evidence="3 4">
    <name type="scientific">Homarus americanus</name>
    <name type="common">American lobster</name>
    <dbReference type="NCBI Taxonomy" id="6706"/>
    <lineage>
        <taxon>Eukaryota</taxon>
        <taxon>Metazoa</taxon>
        <taxon>Ecdysozoa</taxon>
        <taxon>Arthropoda</taxon>
        <taxon>Crustacea</taxon>
        <taxon>Multicrustacea</taxon>
        <taxon>Malacostraca</taxon>
        <taxon>Eumalacostraca</taxon>
        <taxon>Eucarida</taxon>
        <taxon>Decapoda</taxon>
        <taxon>Pleocyemata</taxon>
        <taxon>Astacidea</taxon>
        <taxon>Nephropoidea</taxon>
        <taxon>Nephropidae</taxon>
        <taxon>Homarus</taxon>
    </lineage>
</organism>
<name>A0A8J5MY53_HOMAM</name>
<evidence type="ECO:0000313" key="3">
    <source>
        <dbReference type="EMBL" id="KAG7167886.1"/>
    </source>
</evidence>
<feature type="compositionally biased region" description="Pro residues" evidence="1">
    <location>
        <begin position="77"/>
        <end position="95"/>
    </location>
</feature>
<reference evidence="3" key="1">
    <citation type="journal article" date="2021" name="Sci. Adv.">
        <title>The American lobster genome reveals insights on longevity, neural, and immune adaptations.</title>
        <authorList>
            <person name="Polinski J.M."/>
            <person name="Zimin A.V."/>
            <person name="Clark K.F."/>
            <person name="Kohn A.B."/>
            <person name="Sadowski N."/>
            <person name="Timp W."/>
            <person name="Ptitsyn A."/>
            <person name="Khanna P."/>
            <person name="Romanova D.Y."/>
            <person name="Williams P."/>
            <person name="Greenwood S.J."/>
            <person name="Moroz L.L."/>
            <person name="Walt D.R."/>
            <person name="Bodnar A.G."/>
        </authorList>
    </citation>
    <scope>NUCLEOTIDE SEQUENCE</scope>
    <source>
        <strain evidence="3">GMGI-L3</strain>
    </source>
</reference>
<proteinExistence type="predicted"/>
<accession>A0A8J5MY53</accession>
<dbReference type="AlphaFoldDB" id="A0A8J5MY53"/>
<dbReference type="Proteomes" id="UP000747542">
    <property type="component" value="Unassembled WGS sequence"/>
</dbReference>
<sequence length="132" mass="14036">MFTWRYVAGNNWGICENGTGMVGCGPQEEFRACADVAISSQLTGSSQTTRPPSSVLTPHPTTASPVSSTAPPTTASPCPPLPPQRQPPPCPPLPPQRLATAGRWVYGRVSPAWMYGVWIAVTMFQVTALPVT</sequence>
<keyword evidence="4" id="KW-1185">Reference proteome</keyword>
<feature type="non-terminal residue" evidence="3">
    <location>
        <position position="1"/>
    </location>
</feature>